<reference evidence="2" key="1">
    <citation type="journal article" date="2015" name="Nature">
        <title>Complex archaea that bridge the gap between prokaryotes and eukaryotes.</title>
        <authorList>
            <person name="Spang A."/>
            <person name="Saw J.H."/>
            <person name="Jorgensen S.L."/>
            <person name="Zaremba-Niedzwiedzka K."/>
            <person name="Martijn J."/>
            <person name="Lind A.E."/>
            <person name="van Eijk R."/>
            <person name="Schleper C."/>
            <person name="Guy L."/>
            <person name="Ettema T.J."/>
        </authorList>
    </citation>
    <scope>NUCLEOTIDE SEQUENCE</scope>
</reference>
<evidence type="ECO:0000259" key="1">
    <source>
        <dbReference type="Pfam" id="PF12146"/>
    </source>
</evidence>
<dbReference type="PANTHER" id="PTHR22946">
    <property type="entry name" value="DIENELACTONE HYDROLASE DOMAIN-CONTAINING PROTEIN-RELATED"/>
    <property type="match status" value="1"/>
</dbReference>
<dbReference type="InterPro" id="IPR022742">
    <property type="entry name" value="Hydrolase_4"/>
</dbReference>
<dbReference type="SUPFAM" id="SSF53474">
    <property type="entry name" value="alpha/beta-Hydrolases"/>
    <property type="match status" value="1"/>
</dbReference>
<dbReference type="Pfam" id="PF12146">
    <property type="entry name" value="Hydrolase_4"/>
    <property type="match status" value="1"/>
</dbReference>
<dbReference type="Gene3D" id="3.40.50.1820">
    <property type="entry name" value="alpha/beta hydrolase"/>
    <property type="match status" value="1"/>
</dbReference>
<evidence type="ECO:0000313" key="2">
    <source>
        <dbReference type="EMBL" id="KKK85216.1"/>
    </source>
</evidence>
<comment type="caution">
    <text evidence="2">The sequence shown here is derived from an EMBL/GenBank/DDBJ whole genome shotgun (WGS) entry which is preliminary data.</text>
</comment>
<proteinExistence type="predicted"/>
<protein>
    <recommendedName>
        <fullName evidence="1">Serine aminopeptidase S33 domain-containing protein</fullName>
    </recommendedName>
</protein>
<organism evidence="2">
    <name type="scientific">marine sediment metagenome</name>
    <dbReference type="NCBI Taxonomy" id="412755"/>
    <lineage>
        <taxon>unclassified sequences</taxon>
        <taxon>metagenomes</taxon>
        <taxon>ecological metagenomes</taxon>
    </lineage>
</organism>
<dbReference type="InterPro" id="IPR050261">
    <property type="entry name" value="FrsA_esterase"/>
</dbReference>
<feature type="domain" description="Serine aminopeptidase S33" evidence="1">
    <location>
        <begin position="46"/>
        <end position="148"/>
    </location>
</feature>
<dbReference type="InterPro" id="IPR029058">
    <property type="entry name" value="AB_hydrolase_fold"/>
</dbReference>
<feature type="non-terminal residue" evidence="2">
    <location>
        <position position="242"/>
    </location>
</feature>
<dbReference type="EMBL" id="LAZR01051410">
    <property type="protein sequence ID" value="KKK85216.1"/>
    <property type="molecule type" value="Genomic_DNA"/>
</dbReference>
<accession>A0A0F9BLD6</accession>
<dbReference type="AlphaFoldDB" id="A0A0F9BLD6"/>
<sequence>MIFTIGTVLMFIFPLNVKATYGLTVKTIDGEIISFNVFEPKRGGTNKKAVILGHGIMSNKEMLKGYAIELAAAGFIAVPFDFRGHGQSSGELKRDLLTNDIDAIISYLSSRPDIDTTSLGYFGFSMGGFPGIQVVNESTDFKCFIGAGTRLPNNIRKGNSSDPLNILMILGRYDELIDPIDLKEGLSNYTNIPISELDVNRLYGSFQDGNASMIYLDDNSNHALGDWDPDFIRETRNFVMNT</sequence>
<gene>
    <name evidence="2" type="ORF">LCGC14_2775530</name>
</gene>
<name>A0A0F9BLD6_9ZZZZ</name>